<dbReference type="Proteomes" id="UP000479710">
    <property type="component" value="Unassembled WGS sequence"/>
</dbReference>
<protein>
    <submittedName>
        <fullName evidence="2">Uncharacterized protein</fullName>
    </submittedName>
</protein>
<dbReference type="AlphaFoldDB" id="A0A6G1BK23"/>
<evidence type="ECO:0000313" key="2">
    <source>
        <dbReference type="EMBL" id="KAF0888685.1"/>
    </source>
</evidence>
<evidence type="ECO:0000313" key="3">
    <source>
        <dbReference type="Proteomes" id="UP000479710"/>
    </source>
</evidence>
<gene>
    <name evidence="2" type="ORF">E2562_016481</name>
</gene>
<sequence length="89" mass="9550">MSNQRRQGEGDGDVGEEGIVSAADATTREIGILLSTSPSLIVAMKVALPKQREYPYCTGVALGDGNLTLTWKVMILEFMGPTRLMCTTS</sequence>
<proteinExistence type="predicted"/>
<accession>A0A6G1BK23</accession>
<evidence type="ECO:0000256" key="1">
    <source>
        <dbReference type="SAM" id="MobiDB-lite"/>
    </source>
</evidence>
<comment type="caution">
    <text evidence="2">The sequence shown here is derived from an EMBL/GenBank/DDBJ whole genome shotgun (WGS) entry which is preliminary data.</text>
</comment>
<name>A0A6G1BK23_9ORYZ</name>
<reference evidence="2 3" key="1">
    <citation type="submission" date="2019-11" db="EMBL/GenBank/DDBJ databases">
        <title>Whole genome sequence of Oryza granulata.</title>
        <authorList>
            <person name="Li W."/>
        </authorList>
    </citation>
    <scope>NUCLEOTIDE SEQUENCE [LARGE SCALE GENOMIC DNA]</scope>
    <source>
        <strain evidence="3">cv. Menghai</strain>
        <tissue evidence="2">Leaf</tissue>
    </source>
</reference>
<organism evidence="2 3">
    <name type="scientific">Oryza meyeriana var. granulata</name>
    <dbReference type="NCBI Taxonomy" id="110450"/>
    <lineage>
        <taxon>Eukaryota</taxon>
        <taxon>Viridiplantae</taxon>
        <taxon>Streptophyta</taxon>
        <taxon>Embryophyta</taxon>
        <taxon>Tracheophyta</taxon>
        <taxon>Spermatophyta</taxon>
        <taxon>Magnoliopsida</taxon>
        <taxon>Liliopsida</taxon>
        <taxon>Poales</taxon>
        <taxon>Poaceae</taxon>
        <taxon>BOP clade</taxon>
        <taxon>Oryzoideae</taxon>
        <taxon>Oryzeae</taxon>
        <taxon>Oryzinae</taxon>
        <taxon>Oryza</taxon>
        <taxon>Oryza meyeriana</taxon>
    </lineage>
</organism>
<dbReference type="EMBL" id="SPHZ02000012">
    <property type="protein sequence ID" value="KAF0888685.1"/>
    <property type="molecule type" value="Genomic_DNA"/>
</dbReference>
<feature type="region of interest" description="Disordered" evidence="1">
    <location>
        <begin position="1"/>
        <end position="20"/>
    </location>
</feature>
<keyword evidence="3" id="KW-1185">Reference proteome</keyword>